<dbReference type="NCBIfam" id="TIGR02432">
    <property type="entry name" value="lysidine_TilS_N"/>
    <property type="match status" value="1"/>
</dbReference>
<comment type="subcellular location">
    <subcellularLocation>
        <location evidence="6">Cytoplasm</location>
    </subcellularLocation>
</comment>
<dbReference type="GO" id="GO:0005737">
    <property type="term" value="C:cytoplasm"/>
    <property type="evidence" value="ECO:0007669"/>
    <property type="project" value="UniProtKB-SubCell"/>
</dbReference>
<feature type="binding site" evidence="6">
    <location>
        <begin position="34"/>
        <end position="39"/>
    </location>
    <ligand>
        <name>ATP</name>
        <dbReference type="ChEBI" id="CHEBI:30616"/>
    </ligand>
</feature>
<reference evidence="8" key="2">
    <citation type="submission" date="2020-09" db="EMBL/GenBank/DDBJ databases">
        <authorList>
            <person name="Sun Q."/>
            <person name="Zhou Y."/>
        </authorList>
    </citation>
    <scope>NUCLEOTIDE SEQUENCE</scope>
    <source>
        <strain evidence="8">CGMCC 1.6293</strain>
    </source>
</reference>
<dbReference type="InterPro" id="IPR014729">
    <property type="entry name" value="Rossmann-like_a/b/a_fold"/>
</dbReference>
<feature type="domain" description="tRNA(Ile)-lysidine/2-thiocytidine synthase N-terminal" evidence="7">
    <location>
        <begin position="29"/>
        <end position="208"/>
    </location>
</feature>
<keyword evidence="3 6" id="KW-0547">Nucleotide-binding</keyword>
<reference evidence="8" key="1">
    <citation type="journal article" date="2014" name="Int. J. Syst. Evol. Microbiol.">
        <title>Complete genome sequence of Corynebacterium casei LMG S-19264T (=DSM 44701T), isolated from a smear-ripened cheese.</title>
        <authorList>
            <consortium name="US DOE Joint Genome Institute (JGI-PGF)"/>
            <person name="Walter F."/>
            <person name="Albersmeier A."/>
            <person name="Kalinowski J."/>
            <person name="Ruckert C."/>
        </authorList>
    </citation>
    <scope>NUCLEOTIDE SEQUENCE</scope>
    <source>
        <strain evidence="8">CGMCC 1.6293</strain>
    </source>
</reference>
<dbReference type="EMBL" id="BMLF01000002">
    <property type="protein sequence ID" value="GGM03303.1"/>
    <property type="molecule type" value="Genomic_DNA"/>
</dbReference>
<keyword evidence="4 6" id="KW-0067">ATP-binding</keyword>
<dbReference type="GO" id="GO:0032267">
    <property type="term" value="F:tRNA(Ile)-lysidine synthase activity"/>
    <property type="evidence" value="ECO:0007669"/>
    <property type="project" value="UniProtKB-EC"/>
</dbReference>
<dbReference type="CDD" id="cd01992">
    <property type="entry name" value="TilS_N"/>
    <property type="match status" value="1"/>
</dbReference>
<comment type="function">
    <text evidence="6">Ligates lysine onto the cytidine present at position 34 of the AUA codon-specific tRNA(Ile) that contains the anticodon CAU, in an ATP-dependent manner. Cytidine is converted to lysidine, thus changing the amino acid specificity of the tRNA from methionine to isoleucine.</text>
</comment>
<evidence type="ECO:0000256" key="3">
    <source>
        <dbReference type="ARBA" id="ARBA00022741"/>
    </source>
</evidence>
<dbReference type="Proteomes" id="UP000649829">
    <property type="component" value="Unassembled WGS sequence"/>
</dbReference>
<protein>
    <recommendedName>
        <fullName evidence="6">tRNA(Ile)-lysidine synthase</fullName>
        <ecNumber evidence="6">6.3.4.19</ecNumber>
    </recommendedName>
    <alternativeName>
        <fullName evidence="6">tRNA(Ile)-2-lysyl-cytidine synthase</fullName>
    </alternativeName>
    <alternativeName>
        <fullName evidence="6">tRNA(Ile)-lysidine synthetase</fullName>
    </alternativeName>
</protein>
<gene>
    <name evidence="6 8" type="primary">tilS</name>
    <name evidence="8" type="ORF">GCM10011534_26410</name>
</gene>
<name>A0A917SY05_9RHOB</name>
<dbReference type="EC" id="6.3.4.19" evidence="6"/>
<sequence length="427" mass="46282">MKHDDLTGAERLLREVVGGHFLPTPPDRIGVAVSGGSDSTALLTLLSDFVAETGGPSLHVVTVDHGLRPEAAGEARAVAALAAELGHGHDTLRWTGWDGEGNLQDAARRARYALIAEWARAEGIGAVALGHTADDQAETVLMRLARAAGADGLSGMRARRYHHGVLFVRPMLTLRRGDLRALLRCKGRTWIDDPSNEDESFDRVRMRRAMDLLAPLGLTVPALASVAANSAAIRDTLDWYAFTEARACVRIEGGDVVIPLRDLRRLRPEILRRVLIAALHWLTGTEYPPRRRAMALLAEAVRHGTDMTLHGCHAKVSRGELRLMREARAVAAVIAAPGRPWDGRWRLTPPEGTDAPEGAEIRALGAAGLAECPLWRDTGIPRLSLLASPAVWQGDLLVAAPAAGRPEGWTAELIRDEEAFFGFFLSH</sequence>
<accession>A0A917SY05</accession>
<evidence type="ECO:0000313" key="8">
    <source>
        <dbReference type="EMBL" id="GGM03303.1"/>
    </source>
</evidence>
<comment type="domain">
    <text evidence="6">The N-terminal region contains the highly conserved SGGXDS motif, predicted to be a P-loop motif involved in ATP binding.</text>
</comment>
<evidence type="ECO:0000256" key="5">
    <source>
        <dbReference type="ARBA" id="ARBA00048539"/>
    </source>
</evidence>
<comment type="catalytic activity">
    <reaction evidence="5 6">
        <text>cytidine(34) in tRNA(Ile2) + L-lysine + ATP = lysidine(34) in tRNA(Ile2) + AMP + diphosphate + H(+)</text>
        <dbReference type="Rhea" id="RHEA:43744"/>
        <dbReference type="Rhea" id="RHEA-COMP:10625"/>
        <dbReference type="Rhea" id="RHEA-COMP:10670"/>
        <dbReference type="ChEBI" id="CHEBI:15378"/>
        <dbReference type="ChEBI" id="CHEBI:30616"/>
        <dbReference type="ChEBI" id="CHEBI:32551"/>
        <dbReference type="ChEBI" id="CHEBI:33019"/>
        <dbReference type="ChEBI" id="CHEBI:82748"/>
        <dbReference type="ChEBI" id="CHEBI:83665"/>
        <dbReference type="ChEBI" id="CHEBI:456215"/>
        <dbReference type="EC" id="6.3.4.19"/>
    </reaction>
</comment>
<keyword evidence="2 6" id="KW-0819">tRNA processing</keyword>
<dbReference type="SUPFAM" id="SSF52402">
    <property type="entry name" value="Adenine nucleotide alpha hydrolases-like"/>
    <property type="match status" value="1"/>
</dbReference>
<dbReference type="Gene3D" id="3.40.50.620">
    <property type="entry name" value="HUPs"/>
    <property type="match status" value="1"/>
</dbReference>
<keyword evidence="6" id="KW-0963">Cytoplasm</keyword>
<proteinExistence type="inferred from homology"/>
<evidence type="ECO:0000256" key="6">
    <source>
        <dbReference type="HAMAP-Rule" id="MF_01161"/>
    </source>
</evidence>
<evidence type="ECO:0000256" key="4">
    <source>
        <dbReference type="ARBA" id="ARBA00022840"/>
    </source>
</evidence>
<dbReference type="AlphaFoldDB" id="A0A917SY05"/>
<keyword evidence="9" id="KW-1185">Reference proteome</keyword>
<dbReference type="PANTHER" id="PTHR43033">
    <property type="entry name" value="TRNA(ILE)-LYSIDINE SYNTHASE-RELATED"/>
    <property type="match status" value="1"/>
</dbReference>
<dbReference type="InterPro" id="IPR011063">
    <property type="entry name" value="TilS/TtcA_N"/>
</dbReference>
<evidence type="ECO:0000256" key="1">
    <source>
        <dbReference type="ARBA" id="ARBA00022598"/>
    </source>
</evidence>
<evidence type="ECO:0000256" key="2">
    <source>
        <dbReference type="ARBA" id="ARBA00022694"/>
    </source>
</evidence>
<keyword evidence="1 6" id="KW-0436">Ligase</keyword>
<comment type="caution">
    <text evidence="8">The sequence shown here is derived from an EMBL/GenBank/DDBJ whole genome shotgun (WGS) entry which is preliminary data.</text>
</comment>
<dbReference type="Pfam" id="PF01171">
    <property type="entry name" value="ATP_bind_3"/>
    <property type="match status" value="1"/>
</dbReference>
<dbReference type="GO" id="GO:0005524">
    <property type="term" value="F:ATP binding"/>
    <property type="evidence" value="ECO:0007669"/>
    <property type="project" value="UniProtKB-UniRule"/>
</dbReference>
<dbReference type="InterPro" id="IPR012795">
    <property type="entry name" value="tRNA_Ile_lys_synt_N"/>
</dbReference>
<dbReference type="PANTHER" id="PTHR43033:SF1">
    <property type="entry name" value="TRNA(ILE)-LYSIDINE SYNTHASE-RELATED"/>
    <property type="match status" value="1"/>
</dbReference>
<organism evidence="8 9">
    <name type="scientific">Pseudooceanicola nanhaiensis</name>
    <dbReference type="NCBI Taxonomy" id="375761"/>
    <lineage>
        <taxon>Bacteria</taxon>
        <taxon>Pseudomonadati</taxon>
        <taxon>Pseudomonadota</taxon>
        <taxon>Alphaproteobacteria</taxon>
        <taxon>Rhodobacterales</taxon>
        <taxon>Paracoccaceae</taxon>
        <taxon>Pseudooceanicola</taxon>
    </lineage>
</organism>
<dbReference type="GO" id="GO:0006400">
    <property type="term" value="P:tRNA modification"/>
    <property type="evidence" value="ECO:0007669"/>
    <property type="project" value="UniProtKB-UniRule"/>
</dbReference>
<evidence type="ECO:0000313" key="9">
    <source>
        <dbReference type="Proteomes" id="UP000649829"/>
    </source>
</evidence>
<dbReference type="HAMAP" id="MF_01161">
    <property type="entry name" value="tRNA_Ile_lys_synt"/>
    <property type="match status" value="1"/>
</dbReference>
<dbReference type="InterPro" id="IPR012094">
    <property type="entry name" value="tRNA_Ile_lys_synt"/>
</dbReference>
<evidence type="ECO:0000259" key="7">
    <source>
        <dbReference type="Pfam" id="PF01171"/>
    </source>
</evidence>
<comment type="similarity">
    <text evidence="6">Belongs to the tRNA(Ile)-lysidine synthase family.</text>
</comment>